<dbReference type="PANTHER" id="PTHR46902:SF1">
    <property type="entry name" value="DOMON DOMAIN-CONTAINING PROTEIN FRRS1L"/>
    <property type="match status" value="1"/>
</dbReference>
<evidence type="ECO:0000313" key="3">
    <source>
        <dbReference type="Proteomes" id="UP001328107"/>
    </source>
</evidence>
<dbReference type="EMBL" id="BTRK01000005">
    <property type="protein sequence ID" value="GMR56436.1"/>
    <property type="molecule type" value="Genomic_DNA"/>
</dbReference>
<dbReference type="Pfam" id="PF03351">
    <property type="entry name" value="DOMON"/>
    <property type="match status" value="1"/>
</dbReference>
<feature type="domain" description="DOMON" evidence="1">
    <location>
        <begin position="57"/>
        <end position="199"/>
    </location>
</feature>
<dbReference type="InterPro" id="IPR042789">
    <property type="entry name" value="FRRS1L"/>
</dbReference>
<reference evidence="3" key="1">
    <citation type="submission" date="2022-10" db="EMBL/GenBank/DDBJ databases">
        <title>Genome assembly of Pristionchus species.</title>
        <authorList>
            <person name="Yoshida K."/>
            <person name="Sommer R.J."/>
        </authorList>
    </citation>
    <scope>NUCLEOTIDE SEQUENCE [LARGE SCALE GENOMIC DNA]</scope>
    <source>
        <strain evidence="3">RS5460</strain>
    </source>
</reference>
<protein>
    <recommendedName>
        <fullName evidence="1">DOMON domain-containing protein</fullName>
    </recommendedName>
</protein>
<dbReference type="InterPro" id="IPR005018">
    <property type="entry name" value="DOMON_domain"/>
</dbReference>
<dbReference type="Proteomes" id="UP001328107">
    <property type="component" value="Unassembled WGS sequence"/>
</dbReference>
<evidence type="ECO:0000313" key="2">
    <source>
        <dbReference type="EMBL" id="GMR56436.1"/>
    </source>
</evidence>
<dbReference type="AlphaFoldDB" id="A0AAN5D403"/>
<dbReference type="PANTHER" id="PTHR46902">
    <property type="entry name" value="DOMON DOMAIN-CONTAINING PROTEIN FRRS1L"/>
    <property type="match status" value="1"/>
</dbReference>
<evidence type="ECO:0000259" key="1">
    <source>
        <dbReference type="PROSITE" id="PS50836"/>
    </source>
</evidence>
<sequence length="247" mass="26796">TASTFSLRSLIQPISSVLDSSAAVVSEASASPFDISTCGKGKGCFLPDGCVPGTGENGCMLAYSFRPLDDVTVEMELYATIENEITDKSYWVAVGFSDDENMGHEAVTECSFLTSEKQPSIKASYNFYGNEENKSKPDNRRIQGEEDMRSKLFNTTTITVADGAIYCKFTQKIGGLGNVNCEFLATDCKTPHYFLMAKGSTTDTEQTKFSDVSESESTFSKPDLQTGSASSLSLFTIPLMTVGKMLF</sequence>
<comment type="caution">
    <text evidence="2">The sequence shown here is derived from an EMBL/GenBank/DDBJ whole genome shotgun (WGS) entry which is preliminary data.</text>
</comment>
<gene>
    <name evidence="2" type="ORF">PMAYCL1PPCAC_26631</name>
</gene>
<organism evidence="2 3">
    <name type="scientific">Pristionchus mayeri</name>
    <dbReference type="NCBI Taxonomy" id="1317129"/>
    <lineage>
        <taxon>Eukaryota</taxon>
        <taxon>Metazoa</taxon>
        <taxon>Ecdysozoa</taxon>
        <taxon>Nematoda</taxon>
        <taxon>Chromadorea</taxon>
        <taxon>Rhabditida</taxon>
        <taxon>Rhabditina</taxon>
        <taxon>Diplogasteromorpha</taxon>
        <taxon>Diplogasteroidea</taxon>
        <taxon>Neodiplogasteridae</taxon>
        <taxon>Pristionchus</taxon>
    </lineage>
</organism>
<proteinExistence type="predicted"/>
<dbReference type="PROSITE" id="PS50836">
    <property type="entry name" value="DOMON"/>
    <property type="match status" value="1"/>
</dbReference>
<accession>A0AAN5D403</accession>
<name>A0AAN5D403_9BILA</name>
<feature type="non-terminal residue" evidence="2">
    <location>
        <position position="1"/>
    </location>
</feature>
<keyword evidence="3" id="KW-1185">Reference proteome</keyword>
<dbReference type="GO" id="GO:0099072">
    <property type="term" value="P:regulation of postsynaptic membrane neurotransmitter receptor levels"/>
    <property type="evidence" value="ECO:0007669"/>
    <property type="project" value="TreeGrafter"/>
</dbReference>
<dbReference type="GO" id="GO:1900449">
    <property type="term" value="P:regulation of glutamate receptor signaling pathway"/>
    <property type="evidence" value="ECO:0007669"/>
    <property type="project" value="InterPro"/>
</dbReference>